<sequence>MTTHGWKDSTICTTTYRGQEAEQVLYEFRHAISHNTMEYYRLRNYEVPPKRTPPTVLLRGDNSCRCVAEDGQGPGRNRKKRNGMTDRSYLIRPKGHDGKGPIPQPTYVCDGVPHGYKARRMLIDVGSSVNVVSVYTLRAINIEDTRDKGTSMEISDFNANIS</sequence>
<proteinExistence type="predicted"/>
<accession>A0A822YFG8</accession>
<evidence type="ECO:0000313" key="2">
    <source>
        <dbReference type="Proteomes" id="UP000607653"/>
    </source>
</evidence>
<evidence type="ECO:0000313" key="1">
    <source>
        <dbReference type="EMBL" id="DAD29705.1"/>
    </source>
</evidence>
<comment type="caution">
    <text evidence="1">The sequence shown here is derived from an EMBL/GenBank/DDBJ whole genome shotgun (WGS) entry which is preliminary data.</text>
</comment>
<reference evidence="1 2" key="1">
    <citation type="journal article" date="2020" name="Mol. Biol. Evol.">
        <title>Distinct Expression and Methylation Patterns for Genes with Different Fates following a Single Whole-Genome Duplication in Flowering Plants.</title>
        <authorList>
            <person name="Shi T."/>
            <person name="Rahmani R.S."/>
            <person name="Gugger P.F."/>
            <person name="Wang M."/>
            <person name="Li H."/>
            <person name="Zhang Y."/>
            <person name="Li Z."/>
            <person name="Wang Q."/>
            <person name="Van de Peer Y."/>
            <person name="Marchal K."/>
            <person name="Chen J."/>
        </authorList>
    </citation>
    <scope>NUCLEOTIDE SEQUENCE [LARGE SCALE GENOMIC DNA]</scope>
    <source>
        <tissue evidence="1">Leaf</tissue>
    </source>
</reference>
<name>A0A822YFG8_NELNU</name>
<dbReference type="EMBL" id="DUZY01000002">
    <property type="protein sequence ID" value="DAD29705.1"/>
    <property type="molecule type" value="Genomic_DNA"/>
</dbReference>
<gene>
    <name evidence="1" type="ORF">HUJ06_031173</name>
</gene>
<dbReference type="AlphaFoldDB" id="A0A822YFG8"/>
<protein>
    <submittedName>
        <fullName evidence="1">Uncharacterized protein</fullName>
    </submittedName>
</protein>
<keyword evidence="2" id="KW-1185">Reference proteome</keyword>
<organism evidence="1 2">
    <name type="scientific">Nelumbo nucifera</name>
    <name type="common">Sacred lotus</name>
    <dbReference type="NCBI Taxonomy" id="4432"/>
    <lineage>
        <taxon>Eukaryota</taxon>
        <taxon>Viridiplantae</taxon>
        <taxon>Streptophyta</taxon>
        <taxon>Embryophyta</taxon>
        <taxon>Tracheophyta</taxon>
        <taxon>Spermatophyta</taxon>
        <taxon>Magnoliopsida</taxon>
        <taxon>Proteales</taxon>
        <taxon>Nelumbonaceae</taxon>
        <taxon>Nelumbo</taxon>
    </lineage>
</organism>
<dbReference type="Proteomes" id="UP000607653">
    <property type="component" value="Unassembled WGS sequence"/>
</dbReference>